<accession>A0A1I1CGW9</accession>
<evidence type="ECO:0000313" key="2">
    <source>
        <dbReference type="Proteomes" id="UP000198790"/>
    </source>
</evidence>
<name>A0A1I1CGW9_9BACT</name>
<organism evidence="1 2">
    <name type="scientific">Algoriphagus aquimarinus</name>
    <dbReference type="NCBI Taxonomy" id="237018"/>
    <lineage>
        <taxon>Bacteria</taxon>
        <taxon>Pseudomonadati</taxon>
        <taxon>Bacteroidota</taxon>
        <taxon>Cytophagia</taxon>
        <taxon>Cytophagales</taxon>
        <taxon>Cyclobacteriaceae</taxon>
        <taxon>Algoriphagus</taxon>
    </lineage>
</organism>
<dbReference type="AlphaFoldDB" id="A0A1I1CGW9"/>
<keyword evidence="2" id="KW-1185">Reference proteome</keyword>
<dbReference type="Proteomes" id="UP000198790">
    <property type="component" value="Unassembled WGS sequence"/>
</dbReference>
<evidence type="ECO:0000313" key="1">
    <source>
        <dbReference type="EMBL" id="SFB61717.1"/>
    </source>
</evidence>
<reference evidence="1 2" key="1">
    <citation type="submission" date="2016-10" db="EMBL/GenBank/DDBJ databases">
        <authorList>
            <person name="de Groot N.N."/>
        </authorList>
    </citation>
    <scope>NUCLEOTIDE SEQUENCE [LARGE SCALE GENOMIC DNA]</scope>
    <source>
        <strain evidence="1 2">DSM 23399</strain>
    </source>
</reference>
<gene>
    <name evidence="1" type="ORF">SAMN04489723_1383</name>
</gene>
<sequence>MESRLESNHFNVMLESCSISYYYKFQINWTQKLIDFFNKVSRVNKFFHER</sequence>
<protein>
    <submittedName>
        <fullName evidence="1">Uncharacterized protein</fullName>
    </submittedName>
</protein>
<proteinExistence type="predicted"/>
<dbReference type="EMBL" id="FOKK01000038">
    <property type="protein sequence ID" value="SFB61717.1"/>
    <property type="molecule type" value="Genomic_DNA"/>
</dbReference>